<dbReference type="InterPro" id="IPR000531">
    <property type="entry name" value="Beta-barrel_TonB"/>
</dbReference>
<evidence type="ECO:0000256" key="8">
    <source>
        <dbReference type="ARBA" id="ARBA00023065"/>
    </source>
</evidence>
<protein>
    <submittedName>
        <fullName evidence="17">TonB-dependent receptor</fullName>
    </submittedName>
</protein>
<keyword evidence="6 14" id="KW-0732">Signal</keyword>
<keyword evidence="17" id="KW-0675">Receptor</keyword>
<keyword evidence="3 12" id="KW-1134">Transmembrane beta strand</keyword>
<keyword evidence="8" id="KW-0406">Ion transport</keyword>
<evidence type="ECO:0000256" key="12">
    <source>
        <dbReference type="PROSITE-ProRule" id="PRU01360"/>
    </source>
</evidence>
<evidence type="ECO:0000259" key="16">
    <source>
        <dbReference type="Pfam" id="PF07715"/>
    </source>
</evidence>
<evidence type="ECO:0000256" key="7">
    <source>
        <dbReference type="ARBA" id="ARBA00023004"/>
    </source>
</evidence>
<sequence>MKFTPIVLSILSASLFISKFTLADDEITKSTDGTNIENDIEVVSVTATRRPIELSEVNASITQISSDYLQSINAQHVQQVLTNSPSTWISRGNGQEHLTAIRSPVLTGAGSCGAFLMALDGISLRAPGFCNTNQLFDANTEQAGSIEVLKGPASTLYGTNALHGMVNVLTPSAAASENTIEGTLGANDFIRIETDNAWQIGRSKDNEKNNLRLLFNATDDDGYQAESGYDQQKLTLISETSFTEWENKTVLDASHLNQETAGFVQGFEVFKDKDARRENPNPEAFRDASSLRAYSKFSQNGLSITPYLRWNKMQFLQHFLPWKGLEENQHHSVGLQIQYAFNALDADWLSGVDSDFTRAKLRETQAAAFSPNIPQGEHYDYRVNASRNGAYLQGTWRWAQWQFTLGGRLENIRYNYDNRLSDGNACAPDVAVCRFTRPADQKISFTSFSPSASLSYQISSEQRLYAKYSQGFRAPEATELFRLQNNQTVTDFDEVKLDAIELGWRYAGEIHDVQISAFDMQKSDVIILSTDRQSIAGGDTSHQGLEVSWTWRVSDSLRLTSAYTRQNHEYDNDIQIARTSIDGNKIDTAPDTLFNSSLRWDINDKTSSSLSVNVLDDYYLTPENTAEYRGHELVDLRVSHQINSALSLQANVFNLLDKDYAERADFGFGNYRYFVGQPRRVFISVRYTY</sequence>
<evidence type="ECO:0000256" key="13">
    <source>
        <dbReference type="RuleBase" id="RU003357"/>
    </source>
</evidence>
<dbReference type="EMBL" id="BSOT01000006">
    <property type="protein sequence ID" value="GLR71863.1"/>
    <property type="molecule type" value="Genomic_DNA"/>
</dbReference>
<gene>
    <name evidence="17" type="ORF">GCM10007852_27710</name>
</gene>
<dbReference type="InterPro" id="IPR039426">
    <property type="entry name" value="TonB-dep_rcpt-like"/>
</dbReference>
<evidence type="ECO:0000256" key="11">
    <source>
        <dbReference type="ARBA" id="ARBA00023237"/>
    </source>
</evidence>
<dbReference type="InterPro" id="IPR012910">
    <property type="entry name" value="Plug_dom"/>
</dbReference>
<keyword evidence="5 12" id="KW-0812">Transmembrane</keyword>
<feature type="domain" description="TonB-dependent receptor-like beta-barrel" evidence="15">
    <location>
        <begin position="270"/>
        <end position="655"/>
    </location>
</feature>
<dbReference type="InterPro" id="IPR036942">
    <property type="entry name" value="Beta-barrel_TonB_sf"/>
</dbReference>
<reference evidence="17" key="1">
    <citation type="journal article" date="2014" name="Int. J. Syst. Evol. Microbiol.">
        <title>Complete genome sequence of Corynebacterium casei LMG S-19264T (=DSM 44701T), isolated from a smear-ripened cheese.</title>
        <authorList>
            <consortium name="US DOE Joint Genome Institute (JGI-PGF)"/>
            <person name="Walter F."/>
            <person name="Albersmeier A."/>
            <person name="Kalinowski J."/>
            <person name="Ruckert C."/>
        </authorList>
    </citation>
    <scope>NUCLEOTIDE SEQUENCE</scope>
    <source>
        <strain evidence="17">NBRC 110023</strain>
    </source>
</reference>
<evidence type="ECO:0000256" key="2">
    <source>
        <dbReference type="ARBA" id="ARBA00022448"/>
    </source>
</evidence>
<name>A0AA37SXQ9_9ALTE</name>
<comment type="caution">
    <text evidence="17">The sequence shown here is derived from an EMBL/GenBank/DDBJ whole genome shotgun (WGS) entry which is preliminary data.</text>
</comment>
<dbReference type="RefSeq" id="WP_284218194.1">
    <property type="nucleotide sequence ID" value="NZ_BSOT01000006.1"/>
</dbReference>
<feature type="signal peptide" evidence="14">
    <location>
        <begin position="1"/>
        <end position="23"/>
    </location>
</feature>
<dbReference type="PANTHER" id="PTHR32552:SF89">
    <property type="entry name" value="CATECHOLATE SIDEROPHORE RECEPTOR FIU"/>
    <property type="match status" value="1"/>
</dbReference>
<dbReference type="Proteomes" id="UP001156601">
    <property type="component" value="Unassembled WGS sequence"/>
</dbReference>
<evidence type="ECO:0000256" key="9">
    <source>
        <dbReference type="ARBA" id="ARBA00023077"/>
    </source>
</evidence>
<dbReference type="AlphaFoldDB" id="A0AA37SXQ9"/>
<proteinExistence type="inferred from homology"/>
<feature type="domain" description="TonB-dependent receptor plug" evidence="16">
    <location>
        <begin position="54"/>
        <end position="164"/>
    </location>
</feature>
<comment type="subcellular location">
    <subcellularLocation>
        <location evidence="1 12">Cell outer membrane</location>
        <topology evidence="1 12">Multi-pass membrane protein</topology>
    </subcellularLocation>
</comment>
<reference evidence="17" key="2">
    <citation type="submission" date="2023-01" db="EMBL/GenBank/DDBJ databases">
        <title>Draft genome sequence of Agaribacter marinus strain NBRC 110023.</title>
        <authorList>
            <person name="Sun Q."/>
            <person name="Mori K."/>
        </authorList>
    </citation>
    <scope>NUCLEOTIDE SEQUENCE</scope>
    <source>
        <strain evidence="17">NBRC 110023</strain>
    </source>
</reference>
<organism evidence="17 18">
    <name type="scientific">Agaribacter marinus</name>
    <dbReference type="NCBI Taxonomy" id="1431249"/>
    <lineage>
        <taxon>Bacteria</taxon>
        <taxon>Pseudomonadati</taxon>
        <taxon>Pseudomonadota</taxon>
        <taxon>Gammaproteobacteria</taxon>
        <taxon>Alteromonadales</taxon>
        <taxon>Alteromonadaceae</taxon>
        <taxon>Agaribacter</taxon>
    </lineage>
</organism>
<evidence type="ECO:0000313" key="18">
    <source>
        <dbReference type="Proteomes" id="UP001156601"/>
    </source>
</evidence>
<evidence type="ECO:0000256" key="14">
    <source>
        <dbReference type="SAM" id="SignalP"/>
    </source>
</evidence>
<keyword evidence="11 12" id="KW-0998">Cell outer membrane</keyword>
<comment type="similarity">
    <text evidence="12 13">Belongs to the TonB-dependent receptor family.</text>
</comment>
<dbReference type="Gene3D" id="2.40.170.20">
    <property type="entry name" value="TonB-dependent receptor, beta-barrel domain"/>
    <property type="match status" value="1"/>
</dbReference>
<keyword evidence="9 13" id="KW-0798">TonB box</keyword>
<keyword evidence="4" id="KW-0410">Iron transport</keyword>
<evidence type="ECO:0000256" key="3">
    <source>
        <dbReference type="ARBA" id="ARBA00022452"/>
    </source>
</evidence>
<dbReference type="Gene3D" id="2.170.130.10">
    <property type="entry name" value="TonB-dependent receptor, plug domain"/>
    <property type="match status" value="1"/>
</dbReference>
<keyword evidence="10 12" id="KW-0472">Membrane</keyword>
<feature type="chain" id="PRO_5041395762" evidence="14">
    <location>
        <begin position="24"/>
        <end position="689"/>
    </location>
</feature>
<dbReference type="GO" id="GO:0009279">
    <property type="term" value="C:cell outer membrane"/>
    <property type="evidence" value="ECO:0007669"/>
    <property type="project" value="UniProtKB-SubCell"/>
</dbReference>
<evidence type="ECO:0000313" key="17">
    <source>
        <dbReference type="EMBL" id="GLR71863.1"/>
    </source>
</evidence>
<dbReference type="Pfam" id="PF07715">
    <property type="entry name" value="Plug"/>
    <property type="match status" value="1"/>
</dbReference>
<evidence type="ECO:0000256" key="5">
    <source>
        <dbReference type="ARBA" id="ARBA00022692"/>
    </source>
</evidence>
<accession>A0AA37SXQ9</accession>
<dbReference type="Pfam" id="PF00593">
    <property type="entry name" value="TonB_dep_Rec_b-barrel"/>
    <property type="match status" value="1"/>
</dbReference>
<dbReference type="PROSITE" id="PS52016">
    <property type="entry name" value="TONB_DEPENDENT_REC_3"/>
    <property type="match status" value="1"/>
</dbReference>
<evidence type="ECO:0000256" key="6">
    <source>
        <dbReference type="ARBA" id="ARBA00022729"/>
    </source>
</evidence>
<keyword evidence="2 12" id="KW-0813">Transport</keyword>
<dbReference type="InterPro" id="IPR037066">
    <property type="entry name" value="Plug_dom_sf"/>
</dbReference>
<evidence type="ECO:0000256" key="1">
    <source>
        <dbReference type="ARBA" id="ARBA00004571"/>
    </source>
</evidence>
<dbReference type="SUPFAM" id="SSF56935">
    <property type="entry name" value="Porins"/>
    <property type="match status" value="1"/>
</dbReference>
<keyword evidence="18" id="KW-1185">Reference proteome</keyword>
<dbReference type="GO" id="GO:0015344">
    <property type="term" value="F:siderophore uptake transmembrane transporter activity"/>
    <property type="evidence" value="ECO:0007669"/>
    <property type="project" value="TreeGrafter"/>
</dbReference>
<evidence type="ECO:0000256" key="10">
    <source>
        <dbReference type="ARBA" id="ARBA00023136"/>
    </source>
</evidence>
<dbReference type="PANTHER" id="PTHR32552">
    <property type="entry name" value="FERRICHROME IRON RECEPTOR-RELATED"/>
    <property type="match status" value="1"/>
</dbReference>
<evidence type="ECO:0000256" key="4">
    <source>
        <dbReference type="ARBA" id="ARBA00022496"/>
    </source>
</evidence>
<evidence type="ECO:0000259" key="15">
    <source>
        <dbReference type="Pfam" id="PF00593"/>
    </source>
</evidence>
<keyword evidence="7" id="KW-0408">Iron</keyword>